<evidence type="ECO:0000259" key="8">
    <source>
        <dbReference type="PROSITE" id="PS50893"/>
    </source>
</evidence>
<organism evidence="9 10">
    <name type="scientific">Mycoplasmoides genitalium M6320</name>
    <dbReference type="NCBI Taxonomy" id="662945"/>
    <lineage>
        <taxon>Bacteria</taxon>
        <taxon>Bacillati</taxon>
        <taxon>Mycoplasmatota</taxon>
        <taxon>Mycoplasmoidales</taxon>
        <taxon>Mycoplasmoidaceae</taxon>
        <taxon>Mycoplasmoides</taxon>
    </lineage>
</organism>
<dbReference type="GO" id="GO:0005886">
    <property type="term" value="C:plasma membrane"/>
    <property type="evidence" value="ECO:0007669"/>
    <property type="project" value="UniProtKB-SubCell"/>
</dbReference>
<dbReference type="KEGG" id="mgx:CM1_00465"/>
<dbReference type="PANTHER" id="PTHR43297">
    <property type="entry name" value="OLIGOPEPTIDE TRANSPORT ATP-BINDING PROTEIN APPD"/>
    <property type="match status" value="1"/>
</dbReference>
<evidence type="ECO:0000256" key="5">
    <source>
        <dbReference type="ARBA" id="ARBA00022741"/>
    </source>
</evidence>
<dbReference type="GO" id="GO:0005524">
    <property type="term" value="F:ATP binding"/>
    <property type="evidence" value="ECO:0007669"/>
    <property type="project" value="UniProtKB-KW"/>
</dbReference>
<dbReference type="SUPFAM" id="SSF52540">
    <property type="entry name" value="P-loop containing nucleoside triphosphate hydrolases"/>
    <property type="match status" value="1"/>
</dbReference>
<gene>
    <name evidence="9" type="ORF">CM1_00465</name>
</gene>
<dbReference type="PANTHER" id="PTHR43297:SF2">
    <property type="entry name" value="DIPEPTIDE TRANSPORT ATP-BINDING PROTEIN DPPD"/>
    <property type="match status" value="1"/>
</dbReference>
<dbReference type="Gene3D" id="3.40.50.300">
    <property type="entry name" value="P-loop containing nucleotide triphosphate hydrolases"/>
    <property type="match status" value="1"/>
</dbReference>
<dbReference type="SMR" id="A0ABC7ZHV7"/>
<reference evidence="9 10" key="1">
    <citation type="journal article" date="2012" name="J. Bacteriol.">
        <title>Draft Genome Sequences of Four Axenic Mycoplasma genitalium Strains Isolated from Denmark, Japan, and Australia.</title>
        <authorList>
            <person name="McGowin C.L."/>
            <person name="Ma L."/>
            <person name="Jensen J.S."/>
            <person name="Mancuso M.M."/>
            <person name="Hamasuna R."/>
            <person name="Adegboye D."/>
            <person name="Martin D.H."/>
        </authorList>
    </citation>
    <scope>NUCLEOTIDE SEQUENCE [LARGE SCALE GENOMIC DNA]</scope>
    <source>
        <strain evidence="9 10">M6320</strain>
    </source>
</reference>
<evidence type="ECO:0000256" key="3">
    <source>
        <dbReference type="ARBA" id="ARBA00022448"/>
    </source>
</evidence>
<comment type="subcellular location">
    <subcellularLocation>
        <location evidence="1">Cell membrane</location>
        <topology evidence="1">Peripheral membrane protein</topology>
    </subcellularLocation>
</comment>
<dbReference type="Proteomes" id="UP000005254">
    <property type="component" value="Chromosome"/>
</dbReference>
<feature type="domain" description="ABC transporter" evidence="8">
    <location>
        <begin position="22"/>
        <end position="309"/>
    </location>
</feature>
<dbReference type="AlphaFoldDB" id="A0ABC7ZHV7"/>
<dbReference type="RefSeq" id="WP_010869322.1">
    <property type="nucleotide sequence ID" value="NC_018497.1"/>
</dbReference>
<keyword evidence="3" id="KW-0813">Transport</keyword>
<keyword evidence="6 9" id="KW-0067">ATP-binding</keyword>
<dbReference type="PROSITE" id="PS00211">
    <property type="entry name" value="ABC_TRANSPORTER_1"/>
    <property type="match status" value="1"/>
</dbReference>
<dbReference type="SMART" id="SM00382">
    <property type="entry name" value="AAA"/>
    <property type="match status" value="1"/>
</dbReference>
<evidence type="ECO:0000256" key="4">
    <source>
        <dbReference type="ARBA" id="ARBA00022475"/>
    </source>
</evidence>
<evidence type="ECO:0000256" key="2">
    <source>
        <dbReference type="ARBA" id="ARBA00005417"/>
    </source>
</evidence>
<accession>A0ABC7ZHV7</accession>
<dbReference type="InterPro" id="IPR017871">
    <property type="entry name" value="ABC_transporter-like_CS"/>
</dbReference>
<dbReference type="InterPro" id="IPR003593">
    <property type="entry name" value="AAA+_ATPase"/>
</dbReference>
<keyword evidence="4" id="KW-1003">Cell membrane</keyword>
<sequence length="402" mass="45494">MALKRSNFFVDKDQQLKDNLILDITDLHVNFKVKDGILHAVRGIDLKVERGSIVGIVGESGSGKSVSVKSIIGFNDNAQTKAKLMNFKNVDITKLKKHQWKYYRGTYVSYISQDPLFSLNPTMTIGKQVKEAIYVASKRRYFQAKSDLKFALSNKEIDKKTYKSKLKEIKQTYQQKIKPINVEKKTLEILQFIGINDAKKRLKAFPSEFSGGMRQRIVIAIAVATEPDLIIADEPTTALDVTIQAKVLTLIKQLRDLLNITIIFISHNISLIANFCDFVYVMYAGKIVEQGLVEEIFTNPLHPYTWALISSIPEQKDKNKPLTSIPGVIPNMLTPPKGDAFASRNQYALAIDFEYHPPFFEVTKTHKAATWLLHPQAPKVEPPQAVIDNITLTKKALQFKDQ</sequence>
<evidence type="ECO:0000256" key="7">
    <source>
        <dbReference type="ARBA" id="ARBA00023136"/>
    </source>
</evidence>
<dbReference type="PROSITE" id="PS50893">
    <property type="entry name" value="ABC_TRANSPORTER_2"/>
    <property type="match status" value="1"/>
</dbReference>
<comment type="similarity">
    <text evidence="2">Belongs to the ABC transporter superfamily.</text>
</comment>
<dbReference type="NCBIfam" id="TIGR01727">
    <property type="entry name" value="oligo_HPY"/>
    <property type="match status" value="1"/>
</dbReference>
<dbReference type="InterPro" id="IPR003439">
    <property type="entry name" value="ABC_transporter-like_ATP-bd"/>
</dbReference>
<dbReference type="GeneID" id="99646898"/>
<dbReference type="InterPro" id="IPR027417">
    <property type="entry name" value="P-loop_NTPase"/>
</dbReference>
<name>A0ABC7ZHV7_MYCGT</name>
<keyword evidence="7" id="KW-0472">Membrane</keyword>
<evidence type="ECO:0000256" key="6">
    <source>
        <dbReference type="ARBA" id="ARBA00022840"/>
    </source>
</evidence>
<evidence type="ECO:0000313" key="10">
    <source>
        <dbReference type="Proteomes" id="UP000005254"/>
    </source>
</evidence>
<evidence type="ECO:0000256" key="1">
    <source>
        <dbReference type="ARBA" id="ARBA00004202"/>
    </source>
</evidence>
<dbReference type="EMBL" id="CP003772">
    <property type="protein sequence ID" value="AFQ03883.1"/>
    <property type="molecule type" value="Genomic_DNA"/>
</dbReference>
<dbReference type="InterPro" id="IPR050388">
    <property type="entry name" value="ABC_Ni/Peptide_Import"/>
</dbReference>
<proteinExistence type="inferred from homology"/>
<dbReference type="Pfam" id="PF00005">
    <property type="entry name" value="ABC_tran"/>
    <property type="match status" value="1"/>
</dbReference>
<dbReference type="Pfam" id="PF08352">
    <property type="entry name" value="oligo_HPY"/>
    <property type="match status" value="1"/>
</dbReference>
<keyword evidence="5" id="KW-0547">Nucleotide-binding</keyword>
<dbReference type="CDD" id="cd03257">
    <property type="entry name" value="ABC_NikE_OppD_transporters"/>
    <property type="match status" value="1"/>
</dbReference>
<evidence type="ECO:0000313" key="9">
    <source>
        <dbReference type="EMBL" id="AFQ03883.1"/>
    </source>
</evidence>
<protein>
    <submittedName>
        <fullName evidence="9">Peptide ABC transporter ATP-binding protein</fullName>
    </submittedName>
</protein>
<dbReference type="InterPro" id="IPR013563">
    <property type="entry name" value="Oligopep_ABC_C"/>
</dbReference>